<accession>A0A0F0ZSV8</accession>
<organism evidence="1 2">
    <name type="scientific">Enterobacter sichuanensis</name>
    <dbReference type="NCBI Taxonomy" id="2071710"/>
    <lineage>
        <taxon>Bacteria</taxon>
        <taxon>Pseudomonadati</taxon>
        <taxon>Pseudomonadota</taxon>
        <taxon>Gammaproteobacteria</taxon>
        <taxon>Enterobacterales</taxon>
        <taxon>Enterobacteriaceae</taxon>
        <taxon>Enterobacter</taxon>
        <taxon>Enterobacter cloacae complex</taxon>
    </lineage>
</organism>
<evidence type="ECO:0000313" key="2">
    <source>
        <dbReference type="Proteomes" id="UP000033352"/>
    </source>
</evidence>
<dbReference type="Proteomes" id="UP000033352">
    <property type="component" value="Unassembled WGS sequence"/>
</dbReference>
<proteinExistence type="predicted"/>
<dbReference type="AlphaFoldDB" id="A0A0F0ZSV8"/>
<comment type="caution">
    <text evidence="1">The sequence shown here is derived from an EMBL/GenBank/DDBJ whole genome shotgun (WGS) entry which is preliminary data.</text>
</comment>
<reference evidence="1 2" key="1">
    <citation type="submission" date="2015-03" db="EMBL/GenBank/DDBJ databases">
        <authorList>
            <person name="McCorrison J."/>
            <person name="Sanka R."/>
            <person name="Adams M."/>
            <person name="Brinkac L."/>
            <person name="Nierman W."/>
            <person name="Sutton G."/>
            <person name="Nelson K."/>
            <person name="Kiedrowski L."/>
            <person name="Guerrero D."/>
            <person name="Bonomo R."/>
        </authorList>
    </citation>
    <scope>NUCLEOTIDE SEQUENCE [LARGE SCALE GENOMIC DNA]</scope>
    <source>
        <strain evidence="1 2">35699</strain>
    </source>
</reference>
<protein>
    <submittedName>
        <fullName evidence="1">Uncharacterized protein</fullName>
    </submittedName>
</protein>
<dbReference type="PATRIC" id="fig|1619248.3.peg.299"/>
<name>A0A0F0ZSV8_9ENTR</name>
<dbReference type="EMBL" id="JZYX01000108">
    <property type="protein sequence ID" value="KJN12996.1"/>
    <property type="molecule type" value="Genomic_DNA"/>
</dbReference>
<sequence>MKISQLAIDRLNKINWFVNLGVATTLPGVIQAQSLSLFIKGLKSDQWESATLEAGNEITGYLAKKHSSKYQYWNSLVKDAKKVVENDIIPKITFPESEKGTMTENLKWDLVNFLLEDAYSSLLQEPFFFDGLISVYEAGHMPCGWSGTWPAGKLVIY</sequence>
<evidence type="ECO:0000313" key="1">
    <source>
        <dbReference type="EMBL" id="KJN12996.1"/>
    </source>
</evidence>
<dbReference type="OrthoDB" id="1426432at2"/>
<gene>
    <name evidence="1" type="ORF">SS37_25125</name>
</gene>
<dbReference type="RefSeq" id="WP_045286960.1">
    <property type="nucleotide sequence ID" value="NZ_JZYX01000108.1"/>
</dbReference>